<reference evidence="3" key="1">
    <citation type="journal article" date="2014" name="Int. J. Syst. Evol. Microbiol.">
        <title>Complete genome sequence of Corynebacterium casei LMG S-19264T (=DSM 44701T), isolated from a smear-ripened cheese.</title>
        <authorList>
            <consortium name="US DOE Joint Genome Institute (JGI-PGF)"/>
            <person name="Walter F."/>
            <person name="Albersmeier A."/>
            <person name="Kalinowski J."/>
            <person name="Ruckert C."/>
        </authorList>
    </citation>
    <scope>NUCLEOTIDE SEQUENCE</scope>
    <source>
        <strain evidence="3">JCM 4633</strain>
    </source>
</reference>
<accession>A0A918WC30</accession>
<dbReference type="Proteomes" id="UP000646244">
    <property type="component" value="Unassembled WGS sequence"/>
</dbReference>
<keyword evidence="2" id="KW-0812">Transmembrane</keyword>
<feature type="region of interest" description="Disordered" evidence="1">
    <location>
        <begin position="1"/>
        <end position="23"/>
    </location>
</feature>
<keyword evidence="2" id="KW-1133">Transmembrane helix</keyword>
<feature type="compositionally biased region" description="Basic and acidic residues" evidence="1">
    <location>
        <begin position="8"/>
        <end position="22"/>
    </location>
</feature>
<dbReference type="RefSeq" id="WP_190107625.1">
    <property type="nucleotide sequence ID" value="NZ_BMVB01000001.1"/>
</dbReference>
<feature type="transmembrane region" description="Helical" evidence="2">
    <location>
        <begin position="172"/>
        <end position="192"/>
    </location>
</feature>
<dbReference type="AlphaFoldDB" id="A0A918WC30"/>
<keyword evidence="2" id="KW-0472">Membrane</keyword>
<reference evidence="3" key="2">
    <citation type="submission" date="2020-09" db="EMBL/GenBank/DDBJ databases">
        <authorList>
            <person name="Sun Q."/>
            <person name="Ohkuma M."/>
        </authorList>
    </citation>
    <scope>NUCLEOTIDE SEQUENCE</scope>
    <source>
        <strain evidence="3">JCM 4633</strain>
    </source>
</reference>
<gene>
    <name evidence="3" type="ORF">GCM10010507_01750</name>
</gene>
<feature type="transmembrane region" description="Helical" evidence="2">
    <location>
        <begin position="103"/>
        <end position="125"/>
    </location>
</feature>
<proteinExistence type="predicted"/>
<name>A0A918WC30_STRCJ</name>
<feature type="transmembrane region" description="Helical" evidence="2">
    <location>
        <begin position="25"/>
        <end position="45"/>
    </location>
</feature>
<feature type="transmembrane region" description="Helical" evidence="2">
    <location>
        <begin position="74"/>
        <end position="96"/>
    </location>
</feature>
<evidence type="ECO:0000313" key="3">
    <source>
        <dbReference type="EMBL" id="GHC33043.1"/>
    </source>
</evidence>
<sequence length="292" mass="31638">MNGPNEGAAKKSSDADAEDSGKPKYSAASTVALVTLLGLLMYGVARFGNAAFCARLGISPDEIGVEPHLLLGKVAGTFVLFVLLIGLTALVIDWVYREEGGWWRVWLVGIPVGAALAFLFLAFFVPGSNSWIVAICLTIIICLMQFGSTFLGHFVKSIEKWSSAARGNVFKVCVSGATVIVALFILAGVSGYRAAGYTSSGRDLPHFVSFYFWRVDTKWLTGTPGFLGIHAKRATISWVSSTVSERVAQRLRRGPVFHLGTYQGVHYLYCRGIEGVIRFPASLVVIETWTST</sequence>
<comment type="caution">
    <text evidence="3">The sequence shown here is derived from an EMBL/GenBank/DDBJ whole genome shotgun (WGS) entry which is preliminary data.</text>
</comment>
<feature type="transmembrane region" description="Helical" evidence="2">
    <location>
        <begin position="131"/>
        <end position="151"/>
    </location>
</feature>
<evidence type="ECO:0000256" key="1">
    <source>
        <dbReference type="SAM" id="MobiDB-lite"/>
    </source>
</evidence>
<protein>
    <submittedName>
        <fullName evidence="3">Uncharacterized protein</fullName>
    </submittedName>
</protein>
<dbReference type="EMBL" id="BMVB01000001">
    <property type="protein sequence ID" value="GHC33043.1"/>
    <property type="molecule type" value="Genomic_DNA"/>
</dbReference>
<evidence type="ECO:0000256" key="2">
    <source>
        <dbReference type="SAM" id="Phobius"/>
    </source>
</evidence>
<evidence type="ECO:0000313" key="4">
    <source>
        <dbReference type="Proteomes" id="UP000646244"/>
    </source>
</evidence>
<organism evidence="3 4">
    <name type="scientific">Streptomyces cinnamoneus</name>
    <name type="common">Streptoverticillium cinnamoneum</name>
    <dbReference type="NCBI Taxonomy" id="53446"/>
    <lineage>
        <taxon>Bacteria</taxon>
        <taxon>Bacillati</taxon>
        <taxon>Actinomycetota</taxon>
        <taxon>Actinomycetes</taxon>
        <taxon>Kitasatosporales</taxon>
        <taxon>Streptomycetaceae</taxon>
        <taxon>Streptomyces</taxon>
        <taxon>Streptomyces cinnamoneus group</taxon>
    </lineage>
</organism>